<dbReference type="STRING" id="119641.SAMN05421842_10153"/>
<evidence type="ECO:0000313" key="2">
    <source>
        <dbReference type="Proteomes" id="UP000199263"/>
    </source>
</evidence>
<sequence length="95" mass="11259">MSWDVKHRPSLKFSNNGMDLKQGVLEIENEWLEGNSFEPNFKVVTQNDYALRRLKEGCNVECIETEWYKISKGHNFVFKFDGQYYSVDYLNRVLA</sequence>
<dbReference type="Proteomes" id="UP000199263">
    <property type="component" value="Unassembled WGS sequence"/>
</dbReference>
<accession>A0A1I1GSH6</accession>
<dbReference type="AlphaFoldDB" id="A0A1I1GSH6"/>
<name>A0A1I1GSH6_9CLOT</name>
<evidence type="ECO:0000313" key="1">
    <source>
        <dbReference type="EMBL" id="SFC14769.1"/>
    </source>
</evidence>
<gene>
    <name evidence="1" type="ORF">SAMN05421842_10153</name>
</gene>
<keyword evidence="2" id="KW-1185">Reference proteome</keyword>
<proteinExistence type="predicted"/>
<reference evidence="1 2" key="1">
    <citation type="submission" date="2016-10" db="EMBL/GenBank/DDBJ databases">
        <authorList>
            <person name="de Groot N.N."/>
        </authorList>
    </citation>
    <scope>NUCLEOTIDE SEQUENCE [LARGE SCALE GENOMIC DNA]</scope>
    <source>
        <strain evidence="1 2">DSM 12992</strain>
    </source>
</reference>
<dbReference type="RefSeq" id="WP_090087419.1">
    <property type="nucleotide sequence ID" value="NZ_FOMG01000001.1"/>
</dbReference>
<organism evidence="1 2">
    <name type="scientific">Clostridium uliginosum</name>
    <dbReference type="NCBI Taxonomy" id="119641"/>
    <lineage>
        <taxon>Bacteria</taxon>
        <taxon>Bacillati</taxon>
        <taxon>Bacillota</taxon>
        <taxon>Clostridia</taxon>
        <taxon>Eubacteriales</taxon>
        <taxon>Clostridiaceae</taxon>
        <taxon>Clostridium</taxon>
    </lineage>
</organism>
<dbReference type="EMBL" id="FOMG01000001">
    <property type="protein sequence ID" value="SFC14769.1"/>
    <property type="molecule type" value="Genomic_DNA"/>
</dbReference>
<protein>
    <submittedName>
        <fullName evidence="1">Uncharacterized protein</fullName>
    </submittedName>
</protein>